<evidence type="ECO:0008006" key="4">
    <source>
        <dbReference type="Google" id="ProtNLM"/>
    </source>
</evidence>
<protein>
    <recommendedName>
        <fullName evidence="4">BTB domain-containing protein</fullName>
    </recommendedName>
</protein>
<dbReference type="OrthoDB" id="10636801at2759"/>
<dbReference type="AlphaFoldDB" id="A0A6A6PUU8"/>
<name>A0A6A6PUU8_9PEZI</name>
<accession>A0A6A6PUU8</accession>
<feature type="compositionally biased region" description="Acidic residues" evidence="1">
    <location>
        <begin position="88"/>
        <end position="140"/>
    </location>
</feature>
<dbReference type="EMBL" id="MU001635">
    <property type="protein sequence ID" value="KAF2483481.1"/>
    <property type="molecule type" value="Genomic_DNA"/>
</dbReference>
<dbReference type="RefSeq" id="XP_033590051.1">
    <property type="nucleotide sequence ID" value="XM_033729601.1"/>
</dbReference>
<reference evidence="2" key="1">
    <citation type="journal article" date="2020" name="Stud. Mycol.">
        <title>101 Dothideomycetes genomes: a test case for predicting lifestyles and emergence of pathogens.</title>
        <authorList>
            <person name="Haridas S."/>
            <person name="Albert R."/>
            <person name="Binder M."/>
            <person name="Bloem J."/>
            <person name="Labutti K."/>
            <person name="Salamov A."/>
            <person name="Andreopoulos B."/>
            <person name="Baker S."/>
            <person name="Barry K."/>
            <person name="Bills G."/>
            <person name="Bluhm B."/>
            <person name="Cannon C."/>
            <person name="Castanera R."/>
            <person name="Culley D."/>
            <person name="Daum C."/>
            <person name="Ezra D."/>
            <person name="Gonzalez J."/>
            <person name="Henrissat B."/>
            <person name="Kuo A."/>
            <person name="Liang C."/>
            <person name="Lipzen A."/>
            <person name="Lutzoni F."/>
            <person name="Magnuson J."/>
            <person name="Mondo S."/>
            <person name="Nolan M."/>
            <person name="Ohm R."/>
            <person name="Pangilinan J."/>
            <person name="Park H.-J."/>
            <person name="Ramirez L."/>
            <person name="Alfaro M."/>
            <person name="Sun H."/>
            <person name="Tritt A."/>
            <person name="Yoshinaga Y."/>
            <person name="Zwiers L.-H."/>
            <person name="Turgeon B."/>
            <person name="Goodwin S."/>
            <person name="Spatafora J."/>
            <person name="Crous P."/>
            <person name="Grigoriev I."/>
        </authorList>
    </citation>
    <scope>NUCLEOTIDE SEQUENCE</scope>
    <source>
        <strain evidence="2">CBS 113389</strain>
    </source>
</reference>
<feature type="region of interest" description="Disordered" evidence="1">
    <location>
        <begin position="1"/>
        <end position="140"/>
    </location>
</feature>
<dbReference type="GeneID" id="54470603"/>
<evidence type="ECO:0000256" key="1">
    <source>
        <dbReference type="SAM" id="MobiDB-lite"/>
    </source>
</evidence>
<gene>
    <name evidence="2" type="ORF">BDY17DRAFT_148517</name>
</gene>
<keyword evidence="3" id="KW-1185">Reference proteome</keyword>
<evidence type="ECO:0000313" key="3">
    <source>
        <dbReference type="Proteomes" id="UP000799767"/>
    </source>
</evidence>
<organism evidence="2 3">
    <name type="scientific">Neohortaea acidophila</name>
    <dbReference type="NCBI Taxonomy" id="245834"/>
    <lineage>
        <taxon>Eukaryota</taxon>
        <taxon>Fungi</taxon>
        <taxon>Dikarya</taxon>
        <taxon>Ascomycota</taxon>
        <taxon>Pezizomycotina</taxon>
        <taxon>Dothideomycetes</taxon>
        <taxon>Dothideomycetidae</taxon>
        <taxon>Mycosphaerellales</taxon>
        <taxon>Teratosphaeriaceae</taxon>
        <taxon>Neohortaea</taxon>
    </lineage>
</organism>
<evidence type="ECO:0000313" key="2">
    <source>
        <dbReference type="EMBL" id="KAF2483481.1"/>
    </source>
</evidence>
<dbReference type="Proteomes" id="UP000799767">
    <property type="component" value="Unassembled WGS sequence"/>
</dbReference>
<sequence>MRRHVGMKGLRALPSALYPNISEDRVGASDLSKSYAPSITAGPVAPPQSSFSPPRGLRKRPRRDYSEDNYYEQLHVPSWSEDSWTSGECEDGADSEGEDDPEGRDDSEGGDDFQVDDNMEDDDEGESDNNSERSDDSDDVIDVVSPVLLALGDHNKYSSSSEIRETEHDARGSVGGAVPSCMVTLFVKAPNTNRQAARDDSSGFMGIRKGAAPRLATLSIKISRTYTVRFAVTENVLRQVPAYAQQLDTAIAENEVEHRLYISDLEIRKEEPMFQVIEYLTYGILKPLKTEDPDACFDSLLELLELYDLSAALDIKTLALAVVQHLDQSGKPDLPNFVAFAIECFRYNSGHAVTADCPMWLYIKRMLSKHLNELKRFKLTEDLRDAGGILSKLLIDALLECGPQDHT</sequence>
<proteinExistence type="predicted"/>